<dbReference type="Pfam" id="PF16156">
    <property type="entry name" value="DUF4864"/>
    <property type="match status" value="1"/>
</dbReference>
<keyword evidence="1" id="KW-0732">Signal</keyword>
<name>A0A8B2NPW5_9HYPH</name>
<reference evidence="2 3" key="1">
    <citation type="submission" date="2018-05" db="EMBL/GenBank/DDBJ databases">
        <title>Acuticoccus sediminis sp. nov., isolated from deep-sea sediment of Indian Ocean.</title>
        <authorList>
            <person name="Liu X."/>
            <person name="Lai Q."/>
            <person name="Du Y."/>
            <person name="Sun F."/>
            <person name="Zhang X."/>
            <person name="Wang S."/>
            <person name="Shao Z."/>
        </authorList>
    </citation>
    <scope>NUCLEOTIDE SEQUENCE [LARGE SCALE GENOMIC DNA]</scope>
    <source>
        <strain evidence="2 3">PTG4-2</strain>
    </source>
</reference>
<feature type="chain" id="PRO_5032648871" evidence="1">
    <location>
        <begin position="22"/>
        <end position="136"/>
    </location>
</feature>
<dbReference type="OrthoDB" id="9130422at2"/>
<dbReference type="RefSeq" id="WP_111350511.1">
    <property type="nucleotide sequence ID" value="NZ_JAIWKD010000004.1"/>
</dbReference>
<protein>
    <submittedName>
        <fullName evidence="2">DUF4864 domain-containing protein</fullName>
    </submittedName>
</protein>
<dbReference type="Proteomes" id="UP000249590">
    <property type="component" value="Unassembled WGS sequence"/>
</dbReference>
<dbReference type="EMBL" id="QHHQ01000006">
    <property type="protein sequence ID" value="RAH98978.1"/>
    <property type="molecule type" value="Genomic_DNA"/>
</dbReference>
<organism evidence="2 3">
    <name type="scientific">Acuticoccus sediminis</name>
    <dbReference type="NCBI Taxonomy" id="2184697"/>
    <lineage>
        <taxon>Bacteria</taxon>
        <taxon>Pseudomonadati</taxon>
        <taxon>Pseudomonadota</taxon>
        <taxon>Alphaproteobacteria</taxon>
        <taxon>Hyphomicrobiales</taxon>
        <taxon>Amorphaceae</taxon>
        <taxon>Acuticoccus</taxon>
    </lineage>
</organism>
<dbReference type="AlphaFoldDB" id="A0A8B2NPW5"/>
<proteinExistence type="predicted"/>
<dbReference type="InterPro" id="IPR032347">
    <property type="entry name" value="DUF4864"/>
</dbReference>
<keyword evidence="3" id="KW-1185">Reference proteome</keyword>
<dbReference type="InterPro" id="IPR032710">
    <property type="entry name" value="NTF2-like_dom_sf"/>
</dbReference>
<evidence type="ECO:0000313" key="3">
    <source>
        <dbReference type="Proteomes" id="UP000249590"/>
    </source>
</evidence>
<evidence type="ECO:0000256" key="1">
    <source>
        <dbReference type="SAM" id="SignalP"/>
    </source>
</evidence>
<gene>
    <name evidence="2" type="ORF">DLJ53_25455</name>
</gene>
<comment type="caution">
    <text evidence="2">The sequence shown here is derived from an EMBL/GenBank/DDBJ whole genome shotgun (WGS) entry which is preliminary data.</text>
</comment>
<dbReference type="Gene3D" id="3.10.450.50">
    <property type="match status" value="1"/>
</dbReference>
<feature type="signal peptide" evidence="1">
    <location>
        <begin position="1"/>
        <end position="21"/>
    </location>
</feature>
<sequence length="136" mass="15059">MKWMKSLVVLTFIGLSSAAHADSDAVRATILGQMNALRAGDAESAYAYAAPDLKRLFPTAERFISMVRKGYAPVTHASAPRFLRSQSKADGTFAQEVAFRDNEGQPWRALYMLARQPDGEWRITGCYLRKVEGTDA</sequence>
<dbReference type="SUPFAM" id="SSF54427">
    <property type="entry name" value="NTF2-like"/>
    <property type="match status" value="1"/>
</dbReference>
<evidence type="ECO:0000313" key="2">
    <source>
        <dbReference type="EMBL" id="RAH98978.1"/>
    </source>
</evidence>
<accession>A0A8B2NPW5</accession>